<dbReference type="GO" id="GO:0016491">
    <property type="term" value="F:oxidoreductase activity"/>
    <property type="evidence" value="ECO:0007669"/>
    <property type="project" value="UniProtKB-KW"/>
</dbReference>
<dbReference type="Pfam" id="PF14226">
    <property type="entry name" value="DIOX_N"/>
    <property type="match status" value="1"/>
</dbReference>
<dbReference type="GO" id="GO:0046872">
    <property type="term" value="F:metal ion binding"/>
    <property type="evidence" value="ECO:0007669"/>
    <property type="project" value="UniProtKB-KW"/>
</dbReference>
<evidence type="ECO:0000259" key="4">
    <source>
        <dbReference type="Pfam" id="PF14226"/>
    </source>
</evidence>
<comment type="caution">
    <text evidence="5">The sequence shown here is derived from an EMBL/GenBank/DDBJ whole genome shotgun (WGS) entry which is preliminary data.</text>
</comment>
<dbReference type="Gene3D" id="2.60.120.330">
    <property type="entry name" value="B-lactam Antibiotic, Isopenicillin N Synthase, Chain"/>
    <property type="match status" value="1"/>
</dbReference>
<dbReference type="PANTHER" id="PTHR10209">
    <property type="entry name" value="OXIDOREDUCTASE, 2OG-FE II OXYGENASE FAMILY PROTEIN"/>
    <property type="match status" value="1"/>
</dbReference>
<dbReference type="InterPro" id="IPR026992">
    <property type="entry name" value="DIOX_N"/>
</dbReference>
<dbReference type="InterPro" id="IPR027443">
    <property type="entry name" value="IPNS-like_sf"/>
</dbReference>
<dbReference type="AlphaFoldDB" id="A0A2K3LVZ8"/>
<dbReference type="EMBL" id="ASHM01042558">
    <property type="protein sequence ID" value="PNX82705.1"/>
    <property type="molecule type" value="Genomic_DNA"/>
</dbReference>
<feature type="domain" description="Non-haem dioxygenase N-terminal" evidence="4">
    <location>
        <begin position="65"/>
        <end position="170"/>
    </location>
</feature>
<gene>
    <name evidence="5" type="ORF">L195_g038738</name>
</gene>
<evidence type="ECO:0000256" key="1">
    <source>
        <dbReference type="ARBA" id="ARBA00022723"/>
    </source>
</evidence>
<name>A0A2K3LVZ8_TRIPR</name>
<evidence type="ECO:0000256" key="2">
    <source>
        <dbReference type="ARBA" id="ARBA00023002"/>
    </source>
</evidence>
<dbReference type="STRING" id="57577.A0A2K3LVZ8"/>
<keyword evidence="1" id="KW-0479">Metal-binding</keyword>
<accession>A0A2K3LVZ8</accession>
<dbReference type="PANTHER" id="PTHR10209:SF884">
    <property type="entry name" value="1-AMINOCYCLOPROPANE-1-CARBOXYLATE OXIDASE HOMOLOG 1-LIKE"/>
    <property type="match status" value="1"/>
</dbReference>
<feature type="non-terminal residue" evidence="5">
    <location>
        <position position="180"/>
    </location>
</feature>
<evidence type="ECO:0000313" key="6">
    <source>
        <dbReference type="Proteomes" id="UP000236291"/>
    </source>
</evidence>
<dbReference type="Proteomes" id="UP000236291">
    <property type="component" value="Unassembled WGS sequence"/>
</dbReference>
<sequence length="180" mass="20624">MVNTNLEENKQDHEHVYDRYKELKLLDESKAGVKGLVDAGFTKVPKIFIHDNKKQTSSTSTKLSIPIIDFGPLVTSNSSSSSRFEIIEKVKYASEKWGFFQVVNHGIPSTVLDDMIDGVLRFHEQDTEIKKEFYSRDITKRAYYNTNFDLYVTPAVNWRDSLSCVMSPQPLDPQELPIVC</sequence>
<reference evidence="5 6" key="2">
    <citation type="journal article" date="2017" name="Front. Plant Sci.">
        <title>Gene Classification and Mining of Molecular Markers Useful in Red Clover (Trifolium pratense) Breeding.</title>
        <authorList>
            <person name="Istvanek J."/>
            <person name="Dluhosova J."/>
            <person name="Dluhos P."/>
            <person name="Patkova L."/>
            <person name="Nedelnik J."/>
            <person name="Repkova J."/>
        </authorList>
    </citation>
    <scope>NUCLEOTIDE SEQUENCE [LARGE SCALE GENOMIC DNA]</scope>
    <source>
        <strain evidence="6">cv. Tatra</strain>
        <tissue evidence="5">Young leaves</tissue>
    </source>
</reference>
<evidence type="ECO:0000313" key="5">
    <source>
        <dbReference type="EMBL" id="PNX82705.1"/>
    </source>
</evidence>
<protein>
    <submittedName>
        <fullName evidence="5">1-aminocyclopropane-1-carboxylate oxidase 1</fullName>
    </submittedName>
</protein>
<evidence type="ECO:0000256" key="3">
    <source>
        <dbReference type="ARBA" id="ARBA00023004"/>
    </source>
</evidence>
<keyword evidence="2" id="KW-0560">Oxidoreductase</keyword>
<proteinExistence type="predicted"/>
<keyword evidence="3" id="KW-0408">Iron</keyword>
<organism evidence="5 6">
    <name type="scientific">Trifolium pratense</name>
    <name type="common">Red clover</name>
    <dbReference type="NCBI Taxonomy" id="57577"/>
    <lineage>
        <taxon>Eukaryota</taxon>
        <taxon>Viridiplantae</taxon>
        <taxon>Streptophyta</taxon>
        <taxon>Embryophyta</taxon>
        <taxon>Tracheophyta</taxon>
        <taxon>Spermatophyta</taxon>
        <taxon>Magnoliopsida</taxon>
        <taxon>eudicotyledons</taxon>
        <taxon>Gunneridae</taxon>
        <taxon>Pentapetalae</taxon>
        <taxon>rosids</taxon>
        <taxon>fabids</taxon>
        <taxon>Fabales</taxon>
        <taxon>Fabaceae</taxon>
        <taxon>Papilionoideae</taxon>
        <taxon>50 kb inversion clade</taxon>
        <taxon>NPAAA clade</taxon>
        <taxon>Hologalegina</taxon>
        <taxon>IRL clade</taxon>
        <taxon>Trifolieae</taxon>
        <taxon>Trifolium</taxon>
    </lineage>
</organism>
<reference evidence="5 6" key="1">
    <citation type="journal article" date="2014" name="Am. J. Bot.">
        <title>Genome assembly and annotation for red clover (Trifolium pratense; Fabaceae).</title>
        <authorList>
            <person name="Istvanek J."/>
            <person name="Jaros M."/>
            <person name="Krenek A."/>
            <person name="Repkova J."/>
        </authorList>
    </citation>
    <scope>NUCLEOTIDE SEQUENCE [LARGE SCALE GENOMIC DNA]</scope>
    <source>
        <strain evidence="6">cv. Tatra</strain>
        <tissue evidence="5">Young leaves</tissue>
    </source>
</reference>
<dbReference type="SUPFAM" id="SSF51197">
    <property type="entry name" value="Clavaminate synthase-like"/>
    <property type="match status" value="1"/>
</dbReference>